<dbReference type="Proteomes" id="UP000019146">
    <property type="component" value="Chromosome 2"/>
</dbReference>
<dbReference type="AlphaFoldDB" id="A0A0P0RII6"/>
<dbReference type="KEGG" id="bcai:K788_0000398"/>
<dbReference type="EMBL" id="CP012747">
    <property type="protein sequence ID" value="ALL68575.1"/>
    <property type="molecule type" value="Genomic_DNA"/>
</dbReference>
<sequence length="84" mass="9530">MFGKLTFNRYASNLFAPNIRFQLNMRDSSELLGFDRGAVRPILFSIDCAPVGAANNFSIRILSKFQSCISKILRPRLIAYTELL</sequence>
<accession>A0A0P0RII6</accession>
<protein>
    <submittedName>
        <fullName evidence="1">Uncharacterized protein</fullName>
    </submittedName>
</protein>
<proteinExistence type="predicted"/>
<reference evidence="1 2" key="1">
    <citation type="journal article" date="2014" name="Genome Announc.">
        <title>Draft Genome Sequence of the Haloacid-Degrading Burkholderia caribensis Strain MBA4.</title>
        <authorList>
            <person name="Pan Y."/>
            <person name="Kong K.F."/>
            <person name="Tsang J.S."/>
        </authorList>
    </citation>
    <scope>NUCLEOTIDE SEQUENCE [LARGE SCALE GENOMIC DNA]</scope>
    <source>
        <strain evidence="1 2">MBA4</strain>
    </source>
</reference>
<gene>
    <name evidence="1" type="ORF">K788_0000398</name>
</gene>
<evidence type="ECO:0000313" key="1">
    <source>
        <dbReference type="EMBL" id="ALL68575.1"/>
    </source>
</evidence>
<name>A0A0P0RII6_9BURK</name>
<organism evidence="1 2">
    <name type="scientific">Paraburkholderia caribensis MBA4</name>
    <dbReference type="NCBI Taxonomy" id="1323664"/>
    <lineage>
        <taxon>Bacteria</taxon>
        <taxon>Pseudomonadati</taxon>
        <taxon>Pseudomonadota</taxon>
        <taxon>Betaproteobacteria</taxon>
        <taxon>Burkholderiales</taxon>
        <taxon>Burkholderiaceae</taxon>
        <taxon>Paraburkholderia</taxon>
    </lineage>
</organism>
<evidence type="ECO:0000313" key="2">
    <source>
        <dbReference type="Proteomes" id="UP000019146"/>
    </source>
</evidence>